<evidence type="ECO:0000256" key="2">
    <source>
        <dbReference type="SAM" id="Phobius"/>
    </source>
</evidence>
<dbReference type="Proteomes" id="UP001176961">
    <property type="component" value="Unassembled WGS sequence"/>
</dbReference>
<reference evidence="3" key="1">
    <citation type="submission" date="2023-07" db="EMBL/GenBank/DDBJ databases">
        <authorList>
            <consortium name="CYATHOMIX"/>
        </authorList>
    </citation>
    <scope>NUCLEOTIDE SEQUENCE</scope>
    <source>
        <strain evidence="3">N/A</strain>
    </source>
</reference>
<dbReference type="EMBL" id="CATQJL010000112">
    <property type="protein sequence ID" value="CAJ0592941.1"/>
    <property type="molecule type" value="Genomic_DNA"/>
</dbReference>
<organism evidence="3 4">
    <name type="scientific">Cylicocyclus nassatus</name>
    <name type="common">Nematode worm</name>
    <dbReference type="NCBI Taxonomy" id="53992"/>
    <lineage>
        <taxon>Eukaryota</taxon>
        <taxon>Metazoa</taxon>
        <taxon>Ecdysozoa</taxon>
        <taxon>Nematoda</taxon>
        <taxon>Chromadorea</taxon>
        <taxon>Rhabditida</taxon>
        <taxon>Rhabditina</taxon>
        <taxon>Rhabditomorpha</taxon>
        <taxon>Strongyloidea</taxon>
        <taxon>Strongylidae</taxon>
        <taxon>Cylicocyclus</taxon>
    </lineage>
</organism>
<keyword evidence="2" id="KW-1133">Transmembrane helix</keyword>
<evidence type="ECO:0000313" key="3">
    <source>
        <dbReference type="EMBL" id="CAJ0592941.1"/>
    </source>
</evidence>
<keyword evidence="4" id="KW-1185">Reference proteome</keyword>
<feature type="region of interest" description="Disordered" evidence="1">
    <location>
        <begin position="42"/>
        <end position="64"/>
    </location>
</feature>
<protein>
    <submittedName>
        <fullName evidence="3">Uncharacterized protein</fullName>
    </submittedName>
</protein>
<evidence type="ECO:0000256" key="1">
    <source>
        <dbReference type="SAM" id="MobiDB-lite"/>
    </source>
</evidence>
<gene>
    <name evidence="3" type="ORF">CYNAS_LOCUS4924</name>
</gene>
<name>A0AA36DUE6_CYLNA</name>
<feature type="transmembrane region" description="Helical" evidence="2">
    <location>
        <begin position="6"/>
        <end position="29"/>
    </location>
</feature>
<comment type="caution">
    <text evidence="3">The sequence shown here is derived from an EMBL/GenBank/DDBJ whole genome shotgun (WGS) entry which is preliminary data.</text>
</comment>
<accession>A0AA36DUE6</accession>
<proteinExistence type="predicted"/>
<sequence>MDNVLIWIGVVIVVVIFLVLSAFPLYLFIKWQQTKRQQKPIAAQNVARNNNLDRPPPITTSLKTSATQTTITMSSFPETYLSIGETQERRKAESGQRELPVATLDLRKTRNENESGYYEYYEEID</sequence>
<keyword evidence="2" id="KW-0472">Membrane</keyword>
<evidence type="ECO:0000313" key="4">
    <source>
        <dbReference type="Proteomes" id="UP001176961"/>
    </source>
</evidence>
<dbReference type="AlphaFoldDB" id="A0AA36DUE6"/>
<keyword evidence="2" id="KW-0812">Transmembrane</keyword>